<sequence length="475" mass="54470">MNKNKNLKKKFEKFLDMTWEGSHGRYEAEEACEDMNYIPWTDSEGNELTKEEIMFGEKDTMPPDGIEVYGGDEPQFYDVESPGVKYIYDSKVGNFPIALETREGKLMYYKFSKINGELLPYHAGAVPKISIGMKGIPMSGKSVYYYQLIDEAFHNEIARDTNVGFSCDLPLKNSQYEKDERICEEFKKGVLPEPNRRGQTLNPYSFLVTRGNGWVQKNLMLEVTDIDGQECLENVSWENKKYCYNYFFLMIGADDILAAEKGSQLQGKKMVDELGARLNVFRDQQDFEVLVILTKADLLKDTTCLSDVFENSVSVENGAIKQVTHRRGFNVDIFNNKSRCLRKYVKNVAPVFYQKLAQTVPENCLKFAMIASVGTDCKETYDTEKYAPLNIDEPILYVLAKNGMYPAVKTNADSKKNQASGKRSKERRGFFNWILEISGLSGDPDDEDENQEEDQDKTDEEHAEKKSRYKVYRGE</sequence>
<feature type="compositionally biased region" description="Basic and acidic residues" evidence="1">
    <location>
        <begin position="459"/>
        <end position="475"/>
    </location>
</feature>
<gene>
    <name evidence="2" type="ORF">HF855_10960</name>
</gene>
<organism evidence="2 3">
    <name type="scientific">Dorea formicigenerans</name>
    <dbReference type="NCBI Taxonomy" id="39486"/>
    <lineage>
        <taxon>Bacteria</taxon>
        <taxon>Bacillati</taxon>
        <taxon>Bacillota</taxon>
        <taxon>Clostridia</taxon>
        <taxon>Lachnospirales</taxon>
        <taxon>Lachnospiraceae</taxon>
        <taxon>Dorea</taxon>
    </lineage>
</organism>
<dbReference type="Proteomes" id="UP000580130">
    <property type="component" value="Unassembled WGS sequence"/>
</dbReference>
<protein>
    <submittedName>
        <fullName evidence="2">Uncharacterized protein</fullName>
    </submittedName>
</protein>
<feature type="compositionally biased region" description="Acidic residues" evidence="1">
    <location>
        <begin position="443"/>
        <end position="458"/>
    </location>
</feature>
<reference evidence="2 3" key="1">
    <citation type="submission" date="2020-04" db="EMBL/GenBank/DDBJ databases">
        <authorList>
            <person name="Hitch T.C.A."/>
            <person name="Wylensek D."/>
            <person name="Clavel T."/>
        </authorList>
    </citation>
    <scope>NUCLEOTIDE SEQUENCE [LARGE SCALE GENOMIC DNA]</scope>
    <source>
        <strain evidence="2 3">BSM-383-APC-5F</strain>
    </source>
</reference>
<evidence type="ECO:0000256" key="1">
    <source>
        <dbReference type="SAM" id="MobiDB-lite"/>
    </source>
</evidence>
<evidence type="ECO:0000313" key="3">
    <source>
        <dbReference type="Proteomes" id="UP000580130"/>
    </source>
</evidence>
<feature type="region of interest" description="Disordered" evidence="1">
    <location>
        <begin position="438"/>
        <end position="475"/>
    </location>
</feature>
<proteinExistence type="predicted"/>
<evidence type="ECO:0000313" key="2">
    <source>
        <dbReference type="EMBL" id="NME57916.1"/>
    </source>
</evidence>
<comment type="caution">
    <text evidence="2">The sequence shown here is derived from an EMBL/GenBank/DDBJ whole genome shotgun (WGS) entry which is preliminary data.</text>
</comment>
<accession>A0A848CJP3</accession>
<name>A0A848CJP3_9FIRM</name>
<dbReference type="AlphaFoldDB" id="A0A848CJP3"/>
<dbReference type="RefSeq" id="WP_168934022.1">
    <property type="nucleotide sequence ID" value="NZ_JABAFX010000029.1"/>
</dbReference>
<dbReference type="EMBL" id="JABAFX010000029">
    <property type="protein sequence ID" value="NME57916.1"/>
    <property type="molecule type" value="Genomic_DNA"/>
</dbReference>